<keyword evidence="2" id="KW-0614">Plasmid</keyword>
<dbReference type="AlphaFoldDB" id="A0A249PJQ5"/>
<evidence type="ECO:0000313" key="3">
    <source>
        <dbReference type="Proteomes" id="UP000217211"/>
    </source>
</evidence>
<geneLocation type="plasmid" evidence="3">
    <name>psj05684b</name>
</geneLocation>
<sequence>MPYLLAITAAGLTIAVIVAFVLPSIYRASAKILVEAPQIPAELAKSTVPIEAVQQLQIIRQEITTRDDLLALADKLDIYAQSEERPTDEDIVDDMRSRITFEEVELGATGAGASVVSIAFTAPEPYLAARVVNELVDLILARQQQQRTGRAADTLQFFNQTVARLGSDLNQVEAEILKFKNANTGTLPESLGFRRNQQASQQERLIALQREEADLLSKRNNLAESYALTGQLPDAEAVTPEQQMLEQLNRALVDQLAIFSETSPNIVALRTRITSLQEALRTRQSQGARPSTGSKLHSAFEVQLTYINERLQAITQEKAAIAESIAALKTSIDATPASETVLNSLERNRANLQMQYNTAIARRAEALIGQQIENRSDGGRFSVLERATPPEAPESPKRRRIALMGALGGLGLAVAFVALLEFLNGTIRRPLELERMLGHKPVATIPYITTADEIRFPVKRALAVLLSTAAIPILLIAVYLFYLPLSAAAQNAYRWLAALG</sequence>
<dbReference type="PANTHER" id="PTHR32309">
    <property type="entry name" value="TYROSINE-PROTEIN KINASE"/>
    <property type="match status" value="1"/>
</dbReference>
<accession>A0A249PJQ5</accession>
<protein>
    <submittedName>
        <fullName evidence="2">Exopolysaccharide transport protein, putative</fullName>
    </submittedName>
</protein>
<dbReference type="KEGG" id="esj:SJ05684_b49900"/>
<proteinExistence type="predicted"/>
<keyword evidence="1" id="KW-0472">Membrane</keyword>
<dbReference type="InterPro" id="IPR050445">
    <property type="entry name" value="Bact_polysacc_biosynth/exp"/>
</dbReference>
<keyword evidence="1" id="KW-1133">Transmembrane helix</keyword>
<dbReference type="GO" id="GO:0005886">
    <property type="term" value="C:plasma membrane"/>
    <property type="evidence" value="ECO:0007669"/>
    <property type="project" value="TreeGrafter"/>
</dbReference>
<keyword evidence="1" id="KW-0812">Transmembrane</keyword>
<dbReference type="STRING" id="716928.GCA_000261485_05188"/>
<reference evidence="2 3" key="1">
    <citation type="submission" date="2017-08" db="EMBL/GenBank/DDBJ databases">
        <title>Multipartite genome sequences of Sinorhizobium species nodulating soybeans.</title>
        <authorList>
            <person name="Tian C.F."/>
        </authorList>
    </citation>
    <scope>NUCLEOTIDE SEQUENCE [LARGE SCALE GENOMIC DNA]</scope>
    <source>
        <strain evidence="2 3">CCBAU 05684</strain>
        <plasmid evidence="3">psj05684b</plasmid>
    </source>
</reference>
<gene>
    <name evidence="2" type="ORF">SJ05684_b49900</name>
</gene>
<keyword evidence="3" id="KW-1185">Reference proteome</keyword>
<dbReference type="eggNOG" id="COG3206">
    <property type="taxonomic scope" value="Bacteria"/>
</dbReference>
<evidence type="ECO:0000256" key="1">
    <source>
        <dbReference type="SAM" id="Phobius"/>
    </source>
</evidence>
<name>A0A249PJQ5_9HYPH</name>
<evidence type="ECO:0000313" key="2">
    <source>
        <dbReference type="EMBL" id="ASY65972.1"/>
    </source>
</evidence>
<dbReference type="PANTHER" id="PTHR32309:SF13">
    <property type="entry name" value="FERRIC ENTEROBACTIN TRANSPORT PROTEIN FEPE"/>
    <property type="match status" value="1"/>
</dbReference>
<dbReference type="Proteomes" id="UP000217211">
    <property type="component" value="Plasmid pSJ05684b"/>
</dbReference>
<feature type="transmembrane region" description="Helical" evidence="1">
    <location>
        <begin position="461"/>
        <end position="482"/>
    </location>
</feature>
<organism evidence="2 3">
    <name type="scientific">Sinorhizobium sojae CCBAU 05684</name>
    <dbReference type="NCBI Taxonomy" id="716928"/>
    <lineage>
        <taxon>Bacteria</taxon>
        <taxon>Pseudomonadati</taxon>
        <taxon>Pseudomonadota</taxon>
        <taxon>Alphaproteobacteria</taxon>
        <taxon>Hyphomicrobiales</taxon>
        <taxon>Rhizobiaceae</taxon>
        <taxon>Sinorhizobium/Ensifer group</taxon>
        <taxon>Sinorhizobium</taxon>
    </lineage>
</organism>
<feature type="transmembrane region" description="Helical" evidence="1">
    <location>
        <begin position="401"/>
        <end position="423"/>
    </location>
</feature>
<dbReference type="EMBL" id="CP023068">
    <property type="protein sequence ID" value="ASY65972.1"/>
    <property type="molecule type" value="Genomic_DNA"/>
</dbReference>
<dbReference type="GO" id="GO:0004713">
    <property type="term" value="F:protein tyrosine kinase activity"/>
    <property type="evidence" value="ECO:0007669"/>
    <property type="project" value="TreeGrafter"/>
</dbReference>